<evidence type="ECO:0000313" key="4">
    <source>
        <dbReference type="Proteomes" id="UP000193622"/>
    </source>
</evidence>
<evidence type="ECO:0000256" key="2">
    <source>
        <dbReference type="SAM" id="SignalP"/>
    </source>
</evidence>
<proteinExistence type="predicted"/>
<evidence type="ECO:0000313" key="3">
    <source>
        <dbReference type="EMBL" id="ORV83769.1"/>
    </source>
</evidence>
<accession>A0A1X1WB27</accession>
<organism evidence="3 4">
    <name type="scientific">Mycolicibacterium iranicum</name>
    <name type="common">Mycobacterium iranicum</name>
    <dbReference type="NCBI Taxonomy" id="912594"/>
    <lineage>
        <taxon>Bacteria</taxon>
        <taxon>Bacillati</taxon>
        <taxon>Actinomycetota</taxon>
        <taxon>Actinomycetes</taxon>
        <taxon>Mycobacteriales</taxon>
        <taxon>Mycobacteriaceae</taxon>
        <taxon>Mycolicibacterium</taxon>
    </lineage>
</organism>
<dbReference type="Proteomes" id="UP000193622">
    <property type="component" value="Unassembled WGS sequence"/>
</dbReference>
<dbReference type="AlphaFoldDB" id="A0A1X1WB27"/>
<comment type="caution">
    <text evidence="3">The sequence shown here is derived from an EMBL/GenBank/DDBJ whole genome shotgun (WGS) entry which is preliminary data.</text>
</comment>
<sequence>MTTTRSYVSVASSALFAATCAVSGVVFAPVAQASPLDGIRAAVNAARSGSPCGPLNYNIDLEGNAQAMIGNRAPGVPPAGRYNGKTAEGDSQEDPTSEAIRVLIDKMRPLITNCNYKDFGVGMVRNDDREYSVVSLALGEPPAAAPVPAPVPEPAGRPIKCTGGPTIPAGQTCPPKPPPVEAAPTNAVTLNIVREGLRAKVTVGNTSNLQAQCTYNAAEVNGLGIPVSRDFQVNPKGTTPLEFAAPLPGQTYTVVVTCQADFQGKTVEIGRVQQDFSSF</sequence>
<gene>
    <name evidence="3" type="ORF">AWC12_24475</name>
</gene>
<dbReference type="EMBL" id="LQPC01000049">
    <property type="protein sequence ID" value="ORV83769.1"/>
    <property type="molecule type" value="Genomic_DNA"/>
</dbReference>
<feature type="chain" id="PRO_5039046146" evidence="2">
    <location>
        <begin position="29"/>
        <end position="279"/>
    </location>
</feature>
<keyword evidence="2" id="KW-0732">Signal</keyword>
<feature type="region of interest" description="Disordered" evidence="1">
    <location>
        <begin position="74"/>
        <end position="96"/>
    </location>
</feature>
<reference evidence="3 4" key="1">
    <citation type="submission" date="2016-01" db="EMBL/GenBank/DDBJ databases">
        <title>The new phylogeny of the genus Mycobacterium.</title>
        <authorList>
            <person name="Tarcisio F."/>
            <person name="Conor M."/>
            <person name="Antonella G."/>
            <person name="Elisabetta G."/>
            <person name="Giulia F.S."/>
            <person name="Sara T."/>
            <person name="Anna F."/>
            <person name="Clotilde B."/>
            <person name="Roberto B."/>
            <person name="Veronica D.S."/>
            <person name="Fabio R."/>
            <person name="Monica P."/>
            <person name="Olivier J."/>
            <person name="Enrico T."/>
            <person name="Nicola S."/>
        </authorList>
    </citation>
    <scope>NUCLEOTIDE SEQUENCE [LARGE SCALE GENOMIC DNA]</scope>
    <source>
        <strain evidence="3 4">DSM 45541</strain>
    </source>
</reference>
<evidence type="ECO:0000256" key="1">
    <source>
        <dbReference type="SAM" id="MobiDB-lite"/>
    </source>
</evidence>
<feature type="signal peptide" evidence="2">
    <location>
        <begin position="1"/>
        <end position="28"/>
    </location>
</feature>
<name>A0A1X1WB27_MYCIR</name>
<protein>
    <submittedName>
        <fullName evidence="3">Uncharacterized protein</fullName>
    </submittedName>
</protein>